<proteinExistence type="inferred from homology"/>
<organism evidence="2 3">
    <name type="scientific">Vavraia culicis (isolate floridensis)</name>
    <name type="common">Microsporidian parasite</name>
    <dbReference type="NCBI Taxonomy" id="948595"/>
    <lineage>
        <taxon>Eukaryota</taxon>
        <taxon>Fungi</taxon>
        <taxon>Fungi incertae sedis</taxon>
        <taxon>Microsporidia</taxon>
        <taxon>Pleistophoridae</taxon>
        <taxon>Vavraia</taxon>
    </lineage>
</organism>
<accession>L2GV96</accession>
<dbReference type="EMBL" id="GL877415">
    <property type="protein sequence ID" value="ELA47591.1"/>
    <property type="molecule type" value="Genomic_DNA"/>
</dbReference>
<dbReference type="OrthoDB" id="2193036at2759"/>
<reference evidence="3" key="1">
    <citation type="submission" date="2011-03" db="EMBL/GenBank/DDBJ databases">
        <title>The genome sequence of Vavraia culicis strain floridensis.</title>
        <authorList>
            <consortium name="The Broad Institute Genome Sequencing Platform"/>
            <person name="Cuomo C."/>
            <person name="Becnel J."/>
            <person name="Sanscrainte N."/>
            <person name="Young S.K."/>
            <person name="Zeng Q."/>
            <person name="Gargeya S."/>
            <person name="Fitzgerald M."/>
            <person name="Haas B."/>
            <person name="Abouelleil A."/>
            <person name="Alvarado L."/>
            <person name="Arachchi H.M."/>
            <person name="Berlin A."/>
            <person name="Chapman S.B."/>
            <person name="Gearin G."/>
            <person name="Goldberg J."/>
            <person name="Griggs A."/>
            <person name="Gujja S."/>
            <person name="Hansen M."/>
            <person name="Heiman D."/>
            <person name="Howarth C."/>
            <person name="Larimer J."/>
            <person name="Lui A."/>
            <person name="MacDonald P.J.P."/>
            <person name="McCowen C."/>
            <person name="Montmayeur A."/>
            <person name="Murphy C."/>
            <person name="Neiman D."/>
            <person name="Pearson M."/>
            <person name="Priest M."/>
            <person name="Roberts A."/>
            <person name="Saif S."/>
            <person name="Shea T."/>
            <person name="Sisk P."/>
            <person name="Stolte C."/>
            <person name="Sykes S."/>
            <person name="Wortman J."/>
            <person name="Nusbaum C."/>
            <person name="Birren B."/>
        </authorList>
    </citation>
    <scope>NUCLEOTIDE SEQUENCE [LARGE SCALE GENOMIC DNA]</scope>
    <source>
        <strain evidence="3">floridensis</strain>
    </source>
</reference>
<protein>
    <recommendedName>
        <fullName evidence="4">Ribosomal protein L10</fullName>
    </recommendedName>
</protein>
<dbReference type="InParanoid" id="L2GV96"/>
<dbReference type="Pfam" id="PF00466">
    <property type="entry name" value="Ribosomal_L10"/>
    <property type="match status" value="1"/>
</dbReference>
<evidence type="ECO:0000256" key="1">
    <source>
        <dbReference type="ARBA" id="ARBA00008889"/>
    </source>
</evidence>
<comment type="similarity">
    <text evidence="1">Belongs to the universal ribosomal protein uL10 family.</text>
</comment>
<dbReference type="InterPro" id="IPR043141">
    <property type="entry name" value="Ribosomal_uL10-like_sf"/>
</dbReference>
<keyword evidence="3" id="KW-1185">Reference proteome</keyword>
<dbReference type="AlphaFoldDB" id="L2GV96"/>
<sequence>MAAVVSKREKNEVHYTKVKECLSKYNQIILFEMNPVRTKVLHRMREMTRDATKIIFGKKSIIKKALEGADENFLKCMTANTFLMFTNEESSRMIDVVMKHNVAASEKLIPKGILRINNVAAPTVIKKNLDKLNLTTKEKNGMLILENDITLDTERDKKLIKLLKMDDTSINIRPLCIISNGNYQKI</sequence>
<dbReference type="OMA" id="CMTANTF"/>
<dbReference type="HOGENOM" id="CLU_1462331_0_0_1"/>
<evidence type="ECO:0008006" key="4">
    <source>
        <dbReference type="Google" id="ProtNLM"/>
    </source>
</evidence>
<dbReference type="RefSeq" id="XP_008073936.1">
    <property type="nucleotide sequence ID" value="XM_008075745.1"/>
</dbReference>
<dbReference type="GeneID" id="19878797"/>
<dbReference type="VEuPathDB" id="MicrosporidiaDB:VCUG_00914"/>
<dbReference type="SUPFAM" id="SSF160369">
    <property type="entry name" value="Ribosomal protein L10-like"/>
    <property type="match status" value="1"/>
</dbReference>
<evidence type="ECO:0000313" key="2">
    <source>
        <dbReference type="EMBL" id="ELA47591.1"/>
    </source>
</evidence>
<dbReference type="Proteomes" id="UP000011081">
    <property type="component" value="Unassembled WGS sequence"/>
</dbReference>
<dbReference type="STRING" id="948595.L2GV96"/>
<evidence type="ECO:0000313" key="3">
    <source>
        <dbReference type="Proteomes" id="UP000011081"/>
    </source>
</evidence>
<dbReference type="InterPro" id="IPR001790">
    <property type="entry name" value="Ribosomal_uL10"/>
</dbReference>
<dbReference type="Gene3D" id="3.30.70.1730">
    <property type="match status" value="1"/>
</dbReference>
<gene>
    <name evidence="2" type="ORF">VCUG_00914</name>
</gene>
<name>L2GV96_VAVCU</name>